<dbReference type="EMBL" id="MT939486">
    <property type="protein sequence ID" value="QOI71427.1"/>
    <property type="molecule type" value="Genomic_DNA"/>
</dbReference>
<protein>
    <submittedName>
        <fullName evidence="1">Uncharacterized protein</fullName>
    </submittedName>
</protein>
<proteinExistence type="predicted"/>
<evidence type="ECO:0000313" key="2">
    <source>
        <dbReference type="Proteomes" id="UP000594095"/>
    </source>
</evidence>
<reference evidence="1 2" key="1">
    <citation type="submission" date="2020-08" db="EMBL/GenBank/DDBJ databases">
        <title>Complete genome sequence of Erwinia phage pEa_SNUABM_12.</title>
        <authorList>
            <person name="Kim S.G."/>
            <person name="Lee S.B."/>
            <person name="Park S.C."/>
        </authorList>
    </citation>
    <scope>NUCLEOTIDE SEQUENCE [LARGE SCALE GENOMIC DNA]</scope>
</reference>
<dbReference type="Proteomes" id="UP000594095">
    <property type="component" value="Genome"/>
</dbReference>
<evidence type="ECO:0000313" key="1">
    <source>
        <dbReference type="EMBL" id="QOI71427.1"/>
    </source>
</evidence>
<sequence length="267" mass="30425">MMLNISVKSNVELDEVIKDIGSYTFDREAITKEVFISMVEKLNPTDYRQLYYNNVLEHFTANCGQIDDEIAQVLLSGNIDLNSVVGCTKLSPEMIVDILTNHLDKLSPSVMIEAQHISTEQLDLLLNSEDHELDVYSLGEAIGTSGNVELAKHVVMNWDKFDNLDDIDSFRTELFNGFGSVMIDHDDELIIFGLNRPSMCAEELREHEPCSEGWKRVLKWTPRNGQSYTWNSFIAFHLLANQDDLDNAKSDLTWLAEVVADDNSYFY</sequence>
<gene>
    <name evidence="1" type="ORF">pEaSNUABM12_00510</name>
</gene>
<accession>A0A7L8ZME6</accession>
<name>A0A7L8ZME6_9CAUD</name>
<organism evidence="1 2">
    <name type="scientific">Erwinia phage pEa_SNUABM_12</name>
    <dbReference type="NCBI Taxonomy" id="2768773"/>
    <lineage>
        <taxon>Viruses</taxon>
        <taxon>Duplodnaviria</taxon>
        <taxon>Heunggongvirae</taxon>
        <taxon>Uroviricota</taxon>
        <taxon>Caudoviricetes</taxon>
        <taxon>Eneladusvirus</taxon>
        <taxon>Eneladusvirus BF</taxon>
    </lineage>
</organism>